<evidence type="ECO:0000313" key="2">
    <source>
        <dbReference type="Proteomes" id="UP001595596"/>
    </source>
</evidence>
<dbReference type="EMBL" id="JBHRXE010000013">
    <property type="protein sequence ID" value="MFC3569036.1"/>
    <property type="molecule type" value="Genomic_DNA"/>
</dbReference>
<dbReference type="PIRSF" id="PIRSF033328">
    <property type="entry name" value="Phest_Mll4975"/>
    <property type="match status" value="1"/>
</dbReference>
<dbReference type="RefSeq" id="WP_379028601.1">
    <property type="nucleotide sequence ID" value="NZ_JBHRXE010000013.1"/>
</dbReference>
<sequence>MLDMKRFAVYYAPPPGAFADLAARWLGWDAVSGQACAPPDLDLPVAEITAEPRRYGFHGTVKPPFRLAPGATPGDLDAAMKGLAGRLAPVLLPGLRLASLDGFLALVPEGDTTPLQRLAATVVRNLDPLRAPLTEAEIARRRPERLTPPQRALLERWGYPHVMEEFRFHLTLTDRLPVGMAGRAQAALAAHFAPVLPRPFVIDALCLFGEPKDGGFRLLHRYDLAGRDGAG</sequence>
<dbReference type="Proteomes" id="UP001595596">
    <property type="component" value="Unassembled WGS sequence"/>
</dbReference>
<reference evidence="2" key="1">
    <citation type="journal article" date="2019" name="Int. J. Syst. Evol. Microbiol.">
        <title>The Global Catalogue of Microorganisms (GCM) 10K type strain sequencing project: providing services to taxonomists for standard genome sequencing and annotation.</title>
        <authorList>
            <consortium name="The Broad Institute Genomics Platform"/>
            <consortium name="The Broad Institute Genome Sequencing Center for Infectious Disease"/>
            <person name="Wu L."/>
            <person name="Ma J."/>
        </authorList>
    </citation>
    <scope>NUCLEOTIDE SEQUENCE [LARGE SCALE GENOMIC DNA]</scope>
    <source>
        <strain evidence="2">VKM B-3226</strain>
    </source>
</reference>
<gene>
    <name evidence="1" type="ORF">ACFOMP_06190</name>
</gene>
<dbReference type="NCBIfam" id="TIGR03223">
    <property type="entry name" value="Phn_opern_protn"/>
    <property type="match status" value="1"/>
</dbReference>
<name>A0ABV7RYI4_9RHOB</name>
<comment type="caution">
    <text evidence="1">The sequence shown here is derived from an EMBL/GenBank/DDBJ whole genome shotgun (WGS) entry which is preliminary data.</text>
</comment>
<dbReference type="Pfam" id="PF06299">
    <property type="entry name" value="DUF1045"/>
    <property type="match status" value="1"/>
</dbReference>
<organism evidence="1 2">
    <name type="scientific">Paracoccus simplex</name>
    <dbReference type="NCBI Taxonomy" id="2086346"/>
    <lineage>
        <taxon>Bacteria</taxon>
        <taxon>Pseudomonadati</taxon>
        <taxon>Pseudomonadota</taxon>
        <taxon>Alphaproteobacteria</taxon>
        <taxon>Rhodobacterales</taxon>
        <taxon>Paracoccaceae</taxon>
        <taxon>Paracoccus</taxon>
    </lineage>
</organism>
<dbReference type="InterPro" id="IPR009389">
    <property type="entry name" value="DUF1045"/>
</dbReference>
<protein>
    <submittedName>
        <fullName evidence="1">DUF1045 domain-containing protein</fullName>
    </submittedName>
</protein>
<accession>A0ABV7RYI4</accession>
<proteinExistence type="predicted"/>
<evidence type="ECO:0000313" key="1">
    <source>
        <dbReference type="EMBL" id="MFC3569036.1"/>
    </source>
</evidence>
<keyword evidence="2" id="KW-1185">Reference proteome</keyword>